<protein>
    <submittedName>
        <fullName evidence="1">Uncharacterized protein</fullName>
    </submittedName>
</protein>
<comment type="caution">
    <text evidence="1">The sequence shown here is derived from an EMBL/GenBank/DDBJ whole genome shotgun (WGS) entry which is preliminary data.</text>
</comment>
<dbReference type="Proteomes" id="UP001324427">
    <property type="component" value="Unassembled WGS sequence"/>
</dbReference>
<dbReference type="EMBL" id="JAVFHQ010000029">
    <property type="protein sequence ID" value="KAK4543757.1"/>
    <property type="molecule type" value="Genomic_DNA"/>
</dbReference>
<proteinExistence type="predicted"/>
<reference evidence="1 2" key="1">
    <citation type="submission" date="2021-11" db="EMBL/GenBank/DDBJ databases">
        <title>Black yeast isolated from Biological Soil Crust.</title>
        <authorList>
            <person name="Kurbessoian T."/>
        </authorList>
    </citation>
    <scope>NUCLEOTIDE SEQUENCE [LARGE SCALE GENOMIC DNA]</scope>
    <source>
        <strain evidence="1 2">CCFEE 5522</strain>
    </source>
</reference>
<dbReference type="AlphaFoldDB" id="A0AAV9JFC2"/>
<dbReference type="Pfam" id="PF26639">
    <property type="entry name" value="Het-6_barrel"/>
    <property type="match status" value="1"/>
</dbReference>
<organism evidence="1 2">
    <name type="scientific">Oleoguttula mirabilis</name>
    <dbReference type="NCBI Taxonomy" id="1507867"/>
    <lineage>
        <taxon>Eukaryota</taxon>
        <taxon>Fungi</taxon>
        <taxon>Dikarya</taxon>
        <taxon>Ascomycota</taxon>
        <taxon>Pezizomycotina</taxon>
        <taxon>Dothideomycetes</taxon>
        <taxon>Dothideomycetidae</taxon>
        <taxon>Mycosphaerellales</taxon>
        <taxon>Teratosphaeriaceae</taxon>
        <taxon>Oleoguttula</taxon>
    </lineage>
</organism>
<gene>
    <name evidence="1" type="ORF">LTR36_004790</name>
</gene>
<name>A0AAV9JFC2_9PEZI</name>
<keyword evidence="2" id="KW-1185">Reference proteome</keyword>
<accession>A0AAV9JFC2</accession>
<sequence length="149" mass="16657">MALSPQDFQSRVMMGLWADRLGDSDDGMLRRTRAADTDHITVAFERRPPRFRMYLWATVQNWKPCATSFDSIALGPISTEMHDVVVTLAGASTPYILQPAPDEGPDHYRLVGPCYIHGMMDGEAVVEALLDPECEATEVEDVFSEMHIV</sequence>
<evidence type="ECO:0000313" key="2">
    <source>
        <dbReference type="Proteomes" id="UP001324427"/>
    </source>
</evidence>
<evidence type="ECO:0000313" key="1">
    <source>
        <dbReference type="EMBL" id="KAK4543757.1"/>
    </source>
</evidence>